<keyword evidence="5 6" id="KW-0472">Membrane</keyword>
<keyword evidence="9" id="KW-1185">Reference proteome</keyword>
<keyword evidence="4 6" id="KW-1133">Transmembrane helix</keyword>
<comment type="caution">
    <text evidence="8">The sequence shown here is derived from an EMBL/GenBank/DDBJ whole genome shotgun (WGS) entry which is preliminary data.</text>
</comment>
<proteinExistence type="predicted"/>
<dbReference type="Proteomes" id="UP000323166">
    <property type="component" value="Unassembled WGS sequence"/>
</dbReference>
<dbReference type="PANTHER" id="PTHR33885:SF3">
    <property type="entry name" value="PHAGE SHOCK PROTEIN C"/>
    <property type="match status" value="1"/>
</dbReference>
<organism evidence="8 9">
    <name type="scientific">Desulfallas thermosapovorans DSM 6562</name>
    <dbReference type="NCBI Taxonomy" id="1121431"/>
    <lineage>
        <taxon>Bacteria</taxon>
        <taxon>Bacillati</taxon>
        <taxon>Bacillota</taxon>
        <taxon>Clostridia</taxon>
        <taxon>Eubacteriales</taxon>
        <taxon>Desulfallaceae</taxon>
        <taxon>Desulfallas</taxon>
    </lineage>
</organism>
<keyword evidence="2" id="KW-1003">Cell membrane</keyword>
<comment type="subcellular location">
    <subcellularLocation>
        <location evidence="1">Cell membrane</location>
        <topology evidence="1">Single-pass membrane protein</topology>
    </subcellularLocation>
</comment>
<dbReference type="GO" id="GO:0005886">
    <property type="term" value="C:plasma membrane"/>
    <property type="evidence" value="ECO:0007669"/>
    <property type="project" value="UniProtKB-SubCell"/>
</dbReference>
<reference evidence="8 9" key="1">
    <citation type="submission" date="2019-07" db="EMBL/GenBank/DDBJ databases">
        <title>Genomic Encyclopedia of Type Strains, Phase I: the one thousand microbial genomes (KMG-I) project.</title>
        <authorList>
            <person name="Kyrpides N."/>
        </authorList>
    </citation>
    <scope>NUCLEOTIDE SEQUENCE [LARGE SCALE GENOMIC DNA]</scope>
    <source>
        <strain evidence="8 9">DSM 6562</strain>
    </source>
</reference>
<evidence type="ECO:0000256" key="2">
    <source>
        <dbReference type="ARBA" id="ARBA00022475"/>
    </source>
</evidence>
<dbReference type="InterPro" id="IPR052027">
    <property type="entry name" value="PspC"/>
</dbReference>
<dbReference type="AlphaFoldDB" id="A0A5S4ZRH6"/>
<sequence length="66" mass="7241">MARQIRRLYRSSRNAMLGGVCGGLAEYLGVDAALVRLVYVVVSIASVAFPGILVYIIAWLVIPRDF</sequence>
<dbReference type="RefSeq" id="WP_166512155.1">
    <property type="nucleotide sequence ID" value="NZ_VNHM01000012.1"/>
</dbReference>
<keyword evidence="3 6" id="KW-0812">Transmembrane</keyword>
<name>A0A5S4ZRH6_9FIRM</name>
<evidence type="ECO:0000313" key="8">
    <source>
        <dbReference type="EMBL" id="TYO94695.1"/>
    </source>
</evidence>
<dbReference type="Pfam" id="PF04024">
    <property type="entry name" value="PspC"/>
    <property type="match status" value="1"/>
</dbReference>
<protein>
    <submittedName>
        <fullName evidence="8">Phage shock protein C (PspC) family protein</fullName>
    </submittedName>
</protein>
<evidence type="ECO:0000259" key="7">
    <source>
        <dbReference type="Pfam" id="PF04024"/>
    </source>
</evidence>
<gene>
    <name evidence="8" type="ORF">LX24_02162</name>
</gene>
<evidence type="ECO:0000256" key="5">
    <source>
        <dbReference type="ARBA" id="ARBA00023136"/>
    </source>
</evidence>
<evidence type="ECO:0000256" key="6">
    <source>
        <dbReference type="SAM" id="Phobius"/>
    </source>
</evidence>
<evidence type="ECO:0000256" key="4">
    <source>
        <dbReference type="ARBA" id="ARBA00022989"/>
    </source>
</evidence>
<dbReference type="PANTHER" id="PTHR33885">
    <property type="entry name" value="PHAGE SHOCK PROTEIN C"/>
    <property type="match status" value="1"/>
</dbReference>
<evidence type="ECO:0000313" key="9">
    <source>
        <dbReference type="Proteomes" id="UP000323166"/>
    </source>
</evidence>
<feature type="transmembrane region" description="Helical" evidence="6">
    <location>
        <begin position="36"/>
        <end position="62"/>
    </location>
</feature>
<feature type="domain" description="Phage shock protein PspC N-terminal" evidence="7">
    <location>
        <begin position="6"/>
        <end position="64"/>
    </location>
</feature>
<evidence type="ECO:0000256" key="1">
    <source>
        <dbReference type="ARBA" id="ARBA00004162"/>
    </source>
</evidence>
<dbReference type="InterPro" id="IPR007168">
    <property type="entry name" value="Phageshock_PspC_N"/>
</dbReference>
<evidence type="ECO:0000256" key="3">
    <source>
        <dbReference type="ARBA" id="ARBA00022692"/>
    </source>
</evidence>
<dbReference type="EMBL" id="VNHM01000012">
    <property type="protein sequence ID" value="TYO94695.1"/>
    <property type="molecule type" value="Genomic_DNA"/>
</dbReference>
<accession>A0A5S4ZRH6</accession>